<feature type="compositionally biased region" description="Basic and acidic residues" evidence="6">
    <location>
        <begin position="1091"/>
        <end position="1100"/>
    </location>
</feature>
<evidence type="ECO:0000313" key="8">
    <source>
        <dbReference type="Proteomes" id="UP000186583"/>
    </source>
</evidence>
<dbReference type="EMBL" id="MPGH01000008">
    <property type="protein sequence ID" value="OLN97628.1"/>
    <property type="molecule type" value="Genomic_DNA"/>
</dbReference>
<dbReference type="Pfam" id="PF13812">
    <property type="entry name" value="PPR_3"/>
    <property type="match status" value="1"/>
</dbReference>
<dbReference type="NCBIfam" id="TIGR00756">
    <property type="entry name" value="PPR"/>
    <property type="match status" value="1"/>
</dbReference>
<feature type="repeat" description="PPR" evidence="5">
    <location>
        <begin position="490"/>
        <end position="525"/>
    </location>
</feature>
<dbReference type="Proteomes" id="UP000186583">
    <property type="component" value="Unassembled WGS sequence"/>
</dbReference>
<comment type="similarity">
    <text evidence="1">Belongs to the CCM1 family.</text>
</comment>
<evidence type="ECO:0000313" key="7">
    <source>
        <dbReference type="EMBL" id="OLN97628.1"/>
    </source>
</evidence>
<dbReference type="PANTHER" id="PTHR47936:SF1">
    <property type="entry name" value="PENTATRICOPEPTIDE REPEAT-CONTAINING PROTEIN GUN1, CHLOROPLASTIC"/>
    <property type="match status" value="1"/>
</dbReference>
<feature type="compositionally biased region" description="Basic and acidic residues" evidence="6">
    <location>
        <begin position="1073"/>
        <end position="1083"/>
    </location>
</feature>
<feature type="region of interest" description="Disordered" evidence="6">
    <location>
        <begin position="1062"/>
        <end position="1130"/>
    </location>
</feature>
<gene>
    <name evidence="7" type="ORF">CCHL11_01258</name>
</gene>
<proteinExistence type="inferred from homology"/>
<dbReference type="Pfam" id="PF01535">
    <property type="entry name" value="PPR"/>
    <property type="match status" value="2"/>
</dbReference>
<sequence>MLERTAATLESCTSLHALPSATRTLRSRRKLHTGFWQHGAAAIDITGPLLHISTYEPELHASDQPSPPTETLAASTFLLDFLYPNGTAAFLRRAAPGLSDRHSSALHRLPRRSRPFSSSTVEASTPVSRFDALKIADDTEASLDKRAEPDGEDIEEEDEIDVASSADTHSGPSFAGYGSRPDLMEELMASTTTEYFGSVWHLYTQLEPHLQSDFRLKVIAYLYRSENKLDARRVVLLFSQIDISEWTPAVLTSAVAAHLRLGRQSEAVKLFLAGLDERSLVGGLDDLLSHAFKNADWKTVRHVWSSHHHAYERHQTRHGRLERLSAIPNLGALVIDFAKELRKERDTPEELETLLRRVATRALQQPCRPEEALPLLKIINRLKWYTIYLSTALAQGQHEGLPEIYRLCRSFPDAKPSWAILHGMFDVFYPNDVAGLEQIYEDFHTTYGGLDKWGYQKFLKFYASRGDIKSLERMWENYTVAYKHRKVLQKPETFNYIVNAYANLGDFEGARRVFDTMSSKYGVVPNIESWNQLLKSCLQVASYDRARQLFDELCEATEPDAVSFATIMSMAASKGDLEYTLSLFKQVEESQVKVDIHILHAVVRAYCQNGKFREALATCVEAKKRDIPGEHAKLWNLLLGHHSERRAFGAVRHVAKIMAEHDVQWTSDTYNMLLRSLVRCKQTHHAYRLLERARLDHTFKLTPEHFSTVMKGTLRNRQLNLAAATDNLRRKMKIPASADVRITQVSAMIKQQLFSSVEDANGFDAEEELMSYIRQLAEDVNADPRQPVNRDGDAQGSIKRADSLHRLRQVLAEAIRLFTRYGDFESVKELQKLQTSITPKTLTESVSELSLEWLHSTLRENVQGKKFDAAKETWERIWVQTLALSRPATYKGQHSVLPRYRYSLSKPFSLMREVFTEENDPAGLKALINKIIAEGFALYNPVMNHAIQALARMGNWFEACELCEEHLMPNWTGWQFNRIQRNLKRNLPLEERRVGSAPSRLRPTSYTLTILIKEYRELKGMAPWSSSAAERTRIIKDRCPRVVDAFDSMSYSGVGIEREVFSSKSSGKLQRGSGEKSSRREAVVEGGPSESKSDVVEVQKEPSSVPPSQLVRDEVPRRATKINQTRLKKA</sequence>
<dbReference type="InterPro" id="IPR011990">
    <property type="entry name" value="TPR-like_helical_dom_sf"/>
</dbReference>
<dbReference type="STRING" id="708187.A0A1Q8S853"/>
<evidence type="ECO:0000256" key="4">
    <source>
        <dbReference type="ARBA" id="ARBA00044511"/>
    </source>
</evidence>
<comment type="caution">
    <text evidence="7">The sequence shown here is derived from an EMBL/GenBank/DDBJ whole genome shotgun (WGS) entry which is preliminary data.</text>
</comment>
<evidence type="ECO:0000256" key="2">
    <source>
        <dbReference type="ARBA" id="ARBA00022737"/>
    </source>
</evidence>
<dbReference type="InterPro" id="IPR002885">
    <property type="entry name" value="PPR_rpt"/>
</dbReference>
<evidence type="ECO:0000256" key="1">
    <source>
        <dbReference type="ARBA" id="ARBA00006192"/>
    </source>
</evidence>
<feature type="region of interest" description="Disordered" evidence="6">
    <location>
        <begin position="141"/>
        <end position="166"/>
    </location>
</feature>
<evidence type="ECO:0000256" key="6">
    <source>
        <dbReference type="SAM" id="MobiDB-lite"/>
    </source>
</evidence>
<dbReference type="OrthoDB" id="185373at2759"/>
<feature type="compositionally biased region" description="Basic residues" evidence="6">
    <location>
        <begin position="104"/>
        <end position="114"/>
    </location>
</feature>
<dbReference type="AlphaFoldDB" id="A0A1Q8S853"/>
<comment type="function">
    <text evidence="3">Regulates mitochondrial small subunit maturation by controlling 15S rRNA 5'-end processing. Localizes to the 5' precursor of the 15S rRNA in a position that is subsequently occupied by mS47 in the mature yeast mtSSU. Uses structure and sequence-specific RNA recognition, binding to a single-stranded region of the precursor and specifically recognizing bases -6 to -1. The exchange of Ccm1 for mS47 is coupled to the irreversible removal of precursor rRNA that is accompanied by conformational changes of the mitoribosomal proteins uS5m and mS26. These conformational changes signal completion of 5'-end rRNA processing through protection of the mature 5'-end of the 15S rRNA and stabilization of mS47. The removal of the 5' precursor together with the dissociation of Ccm1 may be catalyzed by the 5'-3' exoribonuclease Pet127. Involved in the specific removal of group I introns in mitochondrial encoded transcripts.</text>
</comment>
<name>A0A1Q8S853_9PEZI</name>
<feature type="region of interest" description="Disordered" evidence="6">
    <location>
        <begin position="102"/>
        <end position="122"/>
    </location>
</feature>
<organism evidence="7 8">
    <name type="scientific">Colletotrichum chlorophyti</name>
    <dbReference type="NCBI Taxonomy" id="708187"/>
    <lineage>
        <taxon>Eukaryota</taxon>
        <taxon>Fungi</taxon>
        <taxon>Dikarya</taxon>
        <taxon>Ascomycota</taxon>
        <taxon>Pezizomycotina</taxon>
        <taxon>Sordariomycetes</taxon>
        <taxon>Hypocreomycetidae</taxon>
        <taxon>Glomerellales</taxon>
        <taxon>Glomerellaceae</taxon>
        <taxon>Colletotrichum</taxon>
    </lineage>
</organism>
<keyword evidence="8" id="KW-1185">Reference proteome</keyword>
<protein>
    <submittedName>
        <fullName evidence="7">Pentatricopeptide repeat-containing protein, chloroplastic</fullName>
    </submittedName>
</protein>
<dbReference type="PANTHER" id="PTHR47936">
    <property type="entry name" value="PPR_LONG DOMAIN-CONTAINING PROTEIN"/>
    <property type="match status" value="1"/>
</dbReference>
<dbReference type="PROSITE" id="PS51375">
    <property type="entry name" value="PPR"/>
    <property type="match status" value="1"/>
</dbReference>
<evidence type="ECO:0000256" key="5">
    <source>
        <dbReference type="PROSITE-ProRule" id="PRU00708"/>
    </source>
</evidence>
<accession>A0A1Q8S853</accession>
<comment type="subunit">
    <text evidence="4">Binds to mitochondrial small subunit 15S rRNA.</text>
</comment>
<feature type="compositionally biased region" description="Acidic residues" evidence="6">
    <location>
        <begin position="150"/>
        <end position="161"/>
    </location>
</feature>
<evidence type="ECO:0000256" key="3">
    <source>
        <dbReference type="ARBA" id="ARBA00044493"/>
    </source>
</evidence>
<reference evidence="7 8" key="1">
    <citation type="submission" date="2016-11" db="EMBL/GenBank/DDBJ databases">
        <title>Draft Genome Assembly of Colletotrichum chlorophyti a pathogen of herbaceous plants.</title>
        <authorList>
            <person name="Gan P."/>
            <person name="Narusaka M."/>
            <person name="Tsushima A."/>
            <person name="Narusaka Y."/>
            <person name="Takano Y."/>
            <person name="Shirasu K."/>
        </authorList>
    </citation>
    <scope>NUCLEOTIDE SEQUENCE [LARGE SCALE GENOMIC DNA]</scope>
    <source>
        <strain evidence="7 8">NTL11</strain>
    </source>
</reference>
<dbReference type="Gene3D" id="1.25.40.10">
    <property type="entry name" value="Tetratricopeptide repeat domain"/>
    <property type="match status" value="2"/>
</dbReference>
<keyword evidence="2" id="KW-0677">Repeat</keyword>
<feature type="compositionally biased region" description="Polar residues" evidence="6">
    <location>
        <begin position="1121"/>
        <end position="1130"/>
    </location>
</feature>